<dbReference type="Proteomes" id="UP000717835">
    <property type="component" value="Unassembled WGS sequence"/>
</dbReference>
<reference evidence="2 4" key="3">
    <citation type="journal article" date="2021" name="Sci. Rep.">
        <title>The distribution of antibiotic resistance genes in chicken gut microbiota commensals.</title>
        <authorList>
            <person name="Juricova H."/>
            <person name="Matiasovicova J."/>
            <person name="Kubasova T."/>
            <person name="Cejkova D."/>
            <person name="Rychlik I."/>
        </authorList>
    </citation>
    <scope>NUCLEOTIDE SEQUENCE [LARGE SCALE GENOMIC DNA]</scope>
    <source>
        <strain evidence="2 4">An772</strain>
    </source>
</reference>
<accession>A0A921LBQ4</accession>
<name>A0A921LBQ4_9BACT</name>
<evidence type="ECO:0000313" key="2">
    <source>
        <dbReference type="EMBL" id="MBM6735519.1"/>
    </source>
</evidence>
<reference evidence="1" key="4">
    <citation type="submission" date="2021-09" db="EMBL/GenBank/DDBJ databases">
        <authorList>
            <person name="Gilroy R."/>
        </authorList>
    </citation>
    <scope>NUCLEOTIDE SEQUENCE</scope>
    <source>
        <strain evidence="1">CHK55-1828</strain>
    </source>
</reference>
<organism evidence="1 3">
    <name type="scientific">Mediterranea massiliensis</name>
    <dbReference type="NCBI Taxonomy" id="1841865"/>
    <lineage>
        <taxon>Bacteria</taxon>
        <taxon>Pseudomonadati</taxon>
        <taxon>Bacteroidota</taxon>
        <taxon>Bacteroidia</taxon>
        <taxon>Bacteroidales</taxon>
        <taxon>Bacteroidaceae</taxon>
        <taxon>Mediterranea</taxon>
    </lineage>
</organism>
<reference evidence="2" key="1">
    <citation type="submission" date="2020-08" db="EMBL/GenBank/DDBJ databases">
        <authorList>
            <person name="Cejkova D."/>
            <person name="Kubasova T."/>
            <person name="Jahodarova E."/>
            <person name="Rychlik I."/>
        </authorList>
    </citation>
    <scope>NUCLEOTIDE SEQUENCE</scope>
    <source>
        <strain evidence="2">An772</strain>
    </source>
</reference>
<proteinExistence type="predicted"/>
<dbReference type="Proteomes" id="UP000766986">
    <property type="component" value="Unassembled WGS sequence"/>
</dbReference>
<dbReference type="AlphaFoldDB" id="A0A921LBQ4"/>
<dbReference type="EMBL" id="JACLYZ010000020">
    <property type="protein sequence ID" value="MBM6735519.1"/>
    <property type="molecule type" value="Genomic_DNA"/>
</dbReference>
<dbReference type="RefSeq" id="WP_022021105.1">
    <property type="nucleotide sequence ID" value="NZ_CALUIP010000002.1"/>
</dbReference>
<sequence>MSLLGVKIDFIIGTAKCGGNNVWPAEVWEAVIEVDFSVKRVMAVWVESATFVVYL</sequence>
<evidence type="ECO:0000313" key="1">
    <source>
        <dbReference type="EMBL" id="HJF92036.1"/>
    </source>
</evidence>
<reference evidence="1" key="2">
    <citation type="journal article" date="2021" name="PeerJ">
        <title>Extensive microbial diversity within the chicken gut microbiome revealed by metagenomics and culture.</title>
        <authorList>
            <person name="Gilroy R."/>
            <person name="Ravi A."/>
            <person name="Getino M."/>
            <person name="Pursley I."/>
            <person name="Horton D.L."/>
            <person name="Alikhan N.F."/>
            <person name="Baker D."/>
            <person name="Gharbi K."/>
            <person name="Hall N."/>
            <person name="Watson M."/>
            <person name="Adriaenssens E.M."/>
            <person name="Foster-Nyarko E."/>
            <person name="Jarju S."/>
            <person name="Secka A."/>
            <person name="Antonio M."/>
            <person name="Oren A."/>
            <person name="Chaudhuri R.R."/>
            <person name="La Ragione R."/>
            <person name="Hildebrand F."/>
            <person name="Pallen M.J."/>
        </authorList>
    </citation>
    <scope>NUCLEOTIDE SEQUENCE</scope>
    <source>
        <strain evidence="1">CHK55-1828</strain>
    </source>
</reference>
<gene>
    <name evidence="2" type="ORF">H7U35_09850</name>
    <name evidence="1" type="ORF">K8W02_06590</name>
</gene>
<evidence type="ECO:0000313" key="4">
    <source>
        <dbReference type="Proteomes" id="UP000766986"/>
    </source>
</evidence>
<comment type="caution">
    <text evidence="1">The sequence shown here is derived from an EMBL/GenBank/DDBJ whole genome shotgun (WGS) entry which is preliminary data.</text>
</comment>
<dbReference type="EMBL" id="DYVX01000053">
    <property type="protein sequence ID" value="HJF92036.1"/>
    <property type="molecule type" value="Genomic_DNA"/>
</dbReference>
<evidence type="ECO:0000313" key="3">
    <source>
        <dbReference type="Proteomes" id="UP000717835"/>
    </source>
</evidence>
<protein>
    <submittedName>
        <fullName evidence="1">Uncharacterized protein</fullName>
    </submittedName>
</protein>
<keyword evidence="4" id="KW-1185">Reference proteome</keyword>